<reference evidence="9 10" key="1">
    <citation type="journal article" date="2016" name="PLoS Pathog.">
        <title>Biosynthesis of antibiotic leucinostatins in bio-control fungus Purpureocillium lilacinum and their inhibition on phytophthora revealed by genome mining.</title>
        <authorList>
            <person name="Wang G."/>
            <person name="Liu Z."/>
            <person name="Lin R."/>
            <person name="Li E."/>
            <person name="Mao Z."/>
            <person name="Ling J."/>
            <person name="Yang Y."/>
            <person name="Yin W.B."/>
            <person name="Xie B."/>
        </authorList>
    </citation>
    <scope>NUCLEOTIDE SEQUENCE [LARGE SCALE GENOMIC DNA]</scope>
    <source>
        <strain evidence="9">170</strain>
    </source>
</reference>
<dbReference type="STRING" id="1380566.A0A179FJW9"/>
<comment type="similarity">
    <text evidence="2">Belongs to the paxM FAD-dependent monooxygenase family.</text>
</comment>
<evidence type="ECO:0000256" key="3">
    <source>
        <dbReference type="ARBA" id="ARBA00022630"/>
    </source>
</evidence>
<keyword evidence="7" id="KW-1133">Transmembrane helix</keyword>
<dbReference type="Gene3D" id="3.50.50.60">
    <property type="entry name" value="FAD/NAD(P)-binding domain"/>
    <property type="match status" value="1"/>
</dbReference>
<dbReference type="Pfam" id="PF13450">
    <property type="entry name" value="NAD_binding_8"/>
    <property type="match status" value="1"/>
</dbReference>
<dbReference type="KEGG" id="pchm:VFPPC_14833"/>
<keyword evidence="7" id="KW-0472">Membrane</keyword>
<feature type="domain" description="FAD-binding" evidence="8">
    <location>
        <begin position="305"/>
        <end position="354"/>
    </location>
</feature>
<evidence type="ECO:0000256" key="6">
    <source>
        <dbReference type="ARBA" id="ARBA00023033"/>
    </source>
</evidence>
<evidence type="ECO:0000256" key="7">
    <source>
        <dbReference type="SAM" id="Phobius"/>
    </source>
</evidence>
<dbReference type="GO" id="GO:0071949">
    <property type="term" value="F:FAD binding"/>
    <property type="evidence" value="ECO:0007669"/>
    <property type="project" value="InterPro"/>
</dbReference>
<protein>
    <submittedName>
        <fullName evidence="9">Salicylate 1-monooxygenase</fullName>
    </submittedName>
</protein>
<evidence type="ECO:0000256" key="1">
    <source>
        <dbReference type="ARBA" id="ARBA00001974"/>
    </source>
</evidence>
<evidence type="ECO:0000259" key="8">
    <source>
        <dbReference type="Pfam" id="PF01494"/>
    </source>
</evidence>
<dbReference type="InterPro" id="IPR051104">
    <property type="entry name" value="FAD_monoxygenase"/>
</dbReference>
<feature type="transmembrane region" description="Helical" evidence="7">
    <location>
        <begin position="12"/>
        <end position="30"/>
    </location>
</feature>
<keyword evidence="3" id="KW-0285">Flavoprotein</keyword>
<evidence type="ECO:0000256" key="2">
    <source>
        <dbReference type="ARBA" id="ARBA00007992"/>
    </source>
</evidence>
<dbReference type="GO" id="GO:0004497">
    <property type="term" value="F:monooxygenase activity"/>
    <property type="evidence" value="ECO:0007669"/>
    <property type="project" value="UniProtKB-KW"/>
</dbReference>
<dbReference type="SUPFAM" id="SSF51905">
    <property type="entry name" value="FAD/NAD(P)-binding domain"/>
    <property type="match status" value="1"/>
</dbReference>
<accession>A0A179FJW9</accession>
<dbReference type="InterPro" id="IPR036188">
    <property type="entry name" value="FAD/NAD-bd_sf"/>
</dbReference>
<dbReference type="EMBL" id="LSBJ02000005">
    <property type="protein sequence ID" value="OAQ65510.1"/>
    <property type="molecule type" value="Genomic_DNA"/>
</dbReference>
<evidence type="ECO:0000256" key="5">
    <source>
        <dbReference type="ARBA" id="ARBA00023002"/>
    </source>
</evidence>
<dbReference type="GeneID" id="28856595"/>
<keyword evidence="6" id="KW-0503">Monooxygenase</keyword>
<dbReference type="GO" id="GO:0044550">
    <property type="term" value="P:secondary metabolite biosynthetic process"/>
    <property type="evidence" value="ECO:0007669"/>
    <property type="project" value="TreeGrafter"/>
</dbReference>
<evidence type="ECO:0000313" key="10">
    <source>
        <dbReference type="Proteomes" id="UP000078397"/>
    </source>
</evidence>
<dbReference type="AlphaFoldDB" id="A0A179FJW9"/>
<evidence type="ECO:0000256" key="4">
    <source>
        <dbReference type="ARBA" id="ARBA00022827"/>
    </source>
</evidence>
<organism evidence="9 10">
    <name type="scientific">Pochonia chlamydosporia 170</name>
    <dbReference type="NCBI Taxonomy" id="1380566"/>
    <lineage>
        <taxon>Eukaryota</taxon>
        <taxon>Fungi</taxon>
        <taxon>Dikarya</taxon>
        <taxon>Ascomycota</taxon>
        <taxon>Pezizomycotina</taxon>
        <taxon>Sordariomycetes</taxon>
        <taxon>Hypocreomycetidae</taxon>
        <taxon>Hypocreales</taxon>
        <taxon>Clavicipitaceae</taxon>
        <taxon>Pochonia</taxon>
    </lineage>
</organism>
<comment type="cofactor">
    <cofactor evidence="1">
        <name>FAD</name>
        <dbReference type="ChEBI" id="CHEBI:57692"/>
    </cofactor>
</comment>
<sequence length="471" mass="52072">MPSYNKDTESVEVAVIGGGIVGLVLAAGLTRRQIKVKVYEQSQGFRDIGAGIGFNGAAKACMQMIDPGVITALHRGGGVAVSAADEDDPHDYLRWIDGFDRGNVQHLHDQKLYCKVDAGYKSIEGTRRDRFLEELAKDLPEGMVEFKKRLRTVEEGGDDCKLQLHFEDGTIAEADARCDGIKSRIREIVLSEASVASKPSYTHVNFYSSLIPMNKAVDILGKFKASVFHNHIGPGANVLHYPVANGTLCNVSAFVHDANEWPAEKSPTSIGFRKHIQEKLVGWSPVVRGLIDLFPDTLPVWAVFDLWEHPMPYYNRGRICVAGDAAHASSPHHGAGAGMGIEDALCLSVLLDEVSSSIRLEGASRRDAIPVAFQVYDSIRRRRSQWLVNSSRRLCDLQQHHDWADPAKLVKAETCFEEITDRTYKIWNFDSNGMIKESIEKYGRAINSLRRNGLATNTDCKGNGHMNGVRA</sequence>
<dbReference type="PRINTS" id="PR00420">
    <property type="entry name" value="RNGMNOXGNASE"/>
</dbReference>
<keyword evidence="7" id="KW-0812">Transmembrane</keyword>
<dbReference type="PANTHER" id="PTHR46720">
    <property type="entry name" value="HYDROXYLASE, PUTATIVE (AFU_ORTHOLOGUE AFUA_3G01460)-RELATED"/>
    <property type="match status" value="1"/>
</dbReference>
<dbReference type="OrthoDB" id="417877at2759"/>
<dbReference type="PANTHER" id="PTHR46720:SF3">
    <property type="entry name" value="FAD-BINDING DOMAIN-CONTAINING PROTEIN-RELATED"/>
    <property type="match status" value="1"/>
</dbReference>
<keyword evidence="4" id="KW-0274">FAD</keyword>
<proteinExistence type="inferred from homology"/>
<name>A0A179FJW9_METCM</name>
<dbReference type="RefSeq" id="XP_018142824.1">
    <property type="nucleotide sequence ID" value="XM_018292601.1"/>
</dbReference>
<comment type="caution">
    <text evidence="9">The sequence shown here is derived from an EMBL/GenBank/DDBJ whole genome shotgun (WGS) entry which is preliminary data.</text>
</comment>
<dbReference type="Pfam" id="PF01494">
    <property type="entry name" value="FAD_binding_3"/>
    <property type="match status" value="1"/>
</dbReference>
<gene>
    <name evidence="9" type="ORF">VFPPC_14833</name>
</gene>
<keyword evidence="5" id="KW-0560">Oxidoreductase</keyword>
<dbReference type="InterPro" id="IPR002938">
    <property type="entry name" value="FAD-bd"/>
</dbReference>
<dbReference type="Proteomes" id="UP000078397">
    <property type="component" value="Unassembled WGS sequence"/>
</dbReference>
<keyword evidence="10" id="KW-1185">Reference proteome</keyword>
<evidence type="ECO:0000313" key="9">
    <source>
        <dbReference type="EMBL" id="OAQ65510.1"/>
    </source>
</evidence>